<organism evidence="1 2">
    <name type="scientific">Lysinibacillus antri</name>
    <dbReference type="NCBI Taxonomy" id="2498145"/>
    <lineage>
        <taxon>Bacteria</taxon>
        <taxon>Bacillati</taxon>
        <taxon>Bacillota</taxon>
        <taxon>Bacilli</taxon>
        <taxon>Bacillales</taxon>
        <taxon>Bacillaceae</taxon>
        <taxon>Lysinibacillus</taxon>
    </lineage>
</organism>
<proteinExistence type="predicted"/>
<sequence>MRIIIGGAYNGKREFVKKILIHIPQNHLYYYEGTLPTTQFSKDDYLIIGNFENIIKAMAHLDEIEIAESIMEKLKSFNSSTNLICICTDIGRGIVPLEAEQRKIRDACGRLYQRLFEESETVVRIWYGIPQYIKGSVDNDTF</sequence>
<keyword evidence="1" id="KW-0808">Transferase</keyword>
<dbReference type="UniPathway" id="UPA00148">
    <property type="reaction ID" value="UER00236"/>
</dbReference>
<dbReference type="InterPro" id="IPR027417">
    <property type="entry name" value="P-loop_NTPase"/>
</dbReference>
<dbReference type="AlphaFoldDB" id="A0A432LGD5"/>
<dbReference type="Gene3D" id="3.40.50.300">
    <property type="entry name" value="P-loop containing nucleotide triphosphate hydrolases"/>
    <property type="match status" value="1"/>
</dbReference>
<dbReference type="Pfam" id="PF02283">
    <property type="entry name" value="CobU"/>
    <property type="match status" value="1"/>
</dbReference>
<keyword evidence="2" id="KW-1185">Reference proteome</keyword>
<dbReference type="GO" id="GO:0043752">
    <property type="term" value="F:adenosylcobinamide kinase activity"/>
    <property type="evidence" value="ECO:0007669"/>
    <property type="project" value="InterPro"/>
</dbReference>
<dbReference type="RefSeq" id="WP_126657125.1">
    <property type="nucleotide sequence ID" value="NZ_RYYR01000001.1"/>
</dbReference>
<dbReference type="GO" id="GO:0009236">
    <property type="term" value="P:cobalamin biosynthetic process"/>
    <property type="evidence" value="ECO:0007669"/>
    <property type="project" value="UniProtKB-UniPathway"/>
</dbReference>
<accession>A0A432LGD5</accession>
<dbReference type="InterPro" id="IPR003203">
    <property type="entry name" value="CobU/CobP"/>
</dbReference>
<comment type="caution">
    <text evidence="1">The sequence shown here is derived from an EMBL/GenBank/DDBJ whole genome shotgun (WGS) entry which is preliminary data.</text>
</comment>
<gene>
    <name evidence="1" type="ORF">EK386_00910</name>
</gene>
<dbReference type="SUPFAM" id="SSF52540">
    <property type="entry name" value="P-loop containing nucleoside triphosphate hydrolases"/>
    <property type="match status" value="1"/>
</dbReference>
<evidence type="ECO:0000313" key="2">
    <source>
        <dbReference type="Proteomes" id="UP000287910"/>
    </source>
</evidence>
<dbReference type="Proteomes" id="UP000287910">
    <property type="component" value="Unassembled WGS sequence"/>
</dbReference>
<reference evidence="1 2" key="1">
    <citation type="submission" date="2018-12" db="EMBL/GenBank/DDBJ databases">
        <title>Lysinibacillus antri sp. nov., isolated from a cave soil.</title>
        <authorList>
            <person name="Narsing Rao M.P."/>
            <person name="Zhang H."/>
            <person name="Dong Z.-Y."/>
            <person name="Niu X.-K."/>
            <person name="Zhang K."/>
            <person name="Fang B.-Z."/>
            <person name="Kang Y.-Q."/>
            <person name="Xiao M."/>
            <person name="Li W.-J."/>
        </authorList>
    </citation>
    <scope>NUCLEOTIDE SEQUENCE [LARGE SCALE GENOMIC DNA]</scope>
    <source>
        <strain evidence="1 2">SYSU K30002</strain>
    </source>
</reference>
<dbReference type="EMBL" id="RYYR01000001">
    <property type="protein sequence ID" value="RUL57010.1"/>
    <property type="molecule type" value="Genomic_DNA"/>
</dbReference>
<protein>
    <submittedName>
        <fullName evidence="1">Adenosylcobinamide kinase</fullName>
    </submittedName>
</protein>
<keyword evidence="1" id="KW-0418">Kinase</keyword>
<name>A0A432LGD5_9BACI</name>
<dbReference type="GO" id="GO:0000166">
    <property type="term" value="F:nucleotide binding"/>
    <property type="evidence" value="ECO:0007669"/>
    <property type="project" value="InterPro"/>
</dbReference>
<evidence type="ECO:0000313" key="1">
    <source>
        <dbReference type="EMBL" id="RUL57010.1"/>
    </source>
</evidence>